<keyword evidence="10 12" id="KW-0472">Membrane</keyword>
<dbReference type="PANTHER" id="PTHR12454:SF11">
    <property type="entry name" value="GH25683P"/>
    <property type="match status" value="1"/>
</dbReference>
<protein>
    <recommendedName>
        <fullName evidence="14">Trimeric intracellular cation channel type B</fullName>
    </recommendedName>
</protein>
<comment type="similarity">
    <text evidence="2">Belongs to the TMEM38 family.</text>
</comment>
<keyword evidence="5 12" id="KW-0812">Transmembrane</keyword>
<evidence type="ECO:0000256" key="4">
    <source>
        <dbReference type="ARBA" id="ARBA00022538"/>
    </source>
</evidence>
<keyword evidence="4" id="KW-0633">Potassium transport</keyword>
<dbReference type="GO" id="GO:0042802">
    <property type="term" value="F:identical protein binding"/>
    <property type="evidence" value="ECO:0007669"/>
    <property type="project" value="InterPro"/>
</dbReference>
<dbReference type="EMBL" id="HACG01005778">
    <property type="protein sequence ID" value="CEK52643.1"/>
    <property type="molecule type" value="Transcribed_RNA"/>
</dbReference>
<proteinExistence type="inferred from homology"/>
<organism evidence="13">
    <name type="scientific">Arion vulgaris</name>
    <dbReference type="NCBI Taxonomy" id="1028688"/>
    <lineage>
        <taxon>Eukaryota</taxon>
        <taxon>Metazoa</taxon>
        <taxon>Spiralia</taxon>
        <taxon>Lophotrochozoa</taxon>
        <taxon>Mollusca</taxon>
        <taxon>Gastropoda</taxon>
        <taxon>Heterobranchia</taxon>
        <taxon>Euthyneura</taxon>
        <taxon>Panpulmonata</taxon>
        <taxon>Eupulmonata</taxon>
        <taxon>Stylommatophora</taxon>
        <taxon>Helicina</taxon>
        <taxon>Arionoidea</taxon>
        <taxon>Arionidae</taxon>
        <taxon>Arion</taxon>
    </lineage>
</organism>
<reference evidence="13" key="1">
    <citation type="submission" date="2014-12" db="EMBL/GenBank/DDBJ databases">
        <title>Insight into the proteome of Arion vulgaris.</title>
        <authorList>
            <person name="Aradska J."/>
            <person name="Bulat T."/>
            <person name="Smidak R."/>
            <person name="Sarate P."/>
            <person name="Gangsoo J."/>
            <person name="Sialana F."/>
            <person name="Bilban M."/>
            <person name="Lubec G."/>
        </authorList>
    </citation>
    <scope>NUCLEOTIDE SEQUENCE</scope>
    <source>
        <tissue evidence="13">Skin</tissue>
    </source>
</reference>
<keyword evidence="11" id="KW-0407">Ion channel</keyword>
<name>A0A0B6Y939_9EUPU</name>
<evidence type="ECO:0000256" key="8">
    <source>
        <dbReference type="ARBA" id="ARBA00022989"/>
    </source>
</evidence>
<evidence type="ECO:0008006" key="14">
    <source>
        <dbReference type="Google" id="ProtNLM"/>
    </source>
</evidence>
<evidence type="ECO:0000256" key="7">
    <source>
        <dbReference type="ARBA" id="ARBA00022958"/>
    </source>
</evidence>
<evidence type="ECO:0000256" key="9">
    <source>
        <dbReference type="ARBA" id="ARBA00023065"/>
    </source>
</evidence>
<dbReference type="GO" id="GO:0005267">
    <property type="term" value="F:potassium channel activity"/>
    <property type="evidence" value="ECO:0007669"/>
    <property type="project" value="UniProtKB-KW"/>
</dbReference>
<feature type="transmembrane region" description="Helical" evidence="12">
    <location>
        <begin position="56"/>
        <end position="77"/>
    </location>
</feature>
<keyword evidence="9" id="KW-0406">Ion transport</keyword>
<keyword evidence="7" id="KW-0630">Potassium</keyword>
<dbReference type="PANTHER" id="PTHR12454">
    <property type="entry name" value="TRIMERIC INTRACELLULAR CATION CHANNEL"/>
    <property type="match status" value="1"/>
</dbReference>
<dbReference type="AlphaFoldDB" id="A0A0B6Y939"/>
<dbReference type="Pfam" id="PF05197">
    <property type="entry name" value="TRIC"/>
    <property type="match status" value="1"/>
</dbReference>
<evidence type="ECO:0000256" key="1">
    <source>
        <dbReference type="ARBA" id="ARBA00004127"/>
    </source>
</evidence>
<accession>A0A0B6Y939</accession>
<evidence type="ECO:0000256" key="2">
    <source>
        <dbReference type="ARBA" id="ARBA00005766"/>
    </source>
</evidence>
<evidence type="ECO:0000256" key="12">
    <source>
        <dbReference type="SAM" id="Phobius"/>
    </source>
</evidence>
<evidence type="ECO:0000256" key="6">
    <source>
        <dbReference type="ARBA" id="ARBA00022826"/>
    </source>
</evidence>
<evidence type="ECO:0000256" key="5">
    <source>
        <dbReference type="ARBA" id="ARBA00022692"/>
    </source>
</evidence>
<evidence type="ECO:0000313" key="13">
    <source>
        <dbReference type="EMBL" id="CEK52643.1"/>
    </source>
</evidence>
<comment type="subcellular location">
    <subcellularLocation>
        <location evidence="1">Endomembrane system</location>
        <topology evidence="1">Multi-pass membrane protein</topology>
    </subcellularLocation>
</comment>
<dbReference type="InterPro" id="IPR007866">
    <property type="entry name" value="TRIC_channel"/>
</dbReference>
<keyword evidence="6" id="KW-0631">Potassium channel</keyword>
<dbReference type="GO" id="GO:0016020">
    <property type="term" value="C:membrane"/>
    <property type="evidence" value="ECO:0007669"/>
    <property type="project" value="InterPro"/>
</dbReference>
<gene>
    <name evidence="13" type="primary">ORF17528</name>
</gene>
<keyword evidence="3" id="KW-0813">Transport</keyword>
<dbReference type="GO" id="GO:0012505">
    <property type="term" value="C:endomembrane system"/>
    <property type="evidence" value="ECO:0007669"/>
    <property type="project" value="UniProtKB-SubCell"/>
</dbReference>
<evidence type="ECO:0000256" key="11">
    <source>
        <dbReference type="ARBA" id="ARBA00023303"/>
    </source>
</evidence>
<evidence type="ECO:0000256" key="10">
    <source>
        <dbReference type="ARBA" id="ARBA00023136"/>
    </source>
</evidence>
<feature type="non-terminal residue" evidence="13">
    <location>
        <position position="110"/>
    </location>
</feature>
<evidence type="ECO:0000256" key="3">
    <source>
        <dbReference type="ARBA" id="ARBA00022448"/>
    </source>
</evidence>
<keyword evidence="8 12" id="KW-1133">Transmembrane helix</keyword>
<sequence>MNPQAYLDVATVVTKLKMYPYFDIAHYILMCIAVRDDVHNISFSGTLQSFSRKHPLSCWLSSMLICFAGSLIANFLLGEPVLTPFKDYQNIVTATAVWYLVNYSPFDLVY</sequence>